<keyword evidence="2" id="KW-1185">Reference proteome</keyword>
<dbReference type="PANTHER" id="PTHR32108">
    <property type="entry name" value="DNA-DIRECTED RNA POLYMERASE SUBUNIT ALPHA"/>
    <property type="match status" value="1"/>
</dbReference>
<dbReference type="PANTHER" id="PTHR32108:SF9">
    <property type="entry name" value="REVERSE TRANSCRIPTASE RNASE H-LIKE DOMAIN-CONTAINING PROTEIN"/>
    <property type="match status" value="1"/>
</dbReference>
<dbReference type="Proteomes" id="UP001459277">
    <property type="component" value="Unassembled WGS sequence"/>
</dbReference>
<reference evidence="1 2" key="1">
    <citation type="submission" date="2024-01" db="EMBL/GenBank/DDBJ databases">
        <title>A telomere-to-telomere, gap-free genome of sweet tea (Lithocarpus litseifolius).</title>
        <authorList>
            <person name="Zhou J."/>
        </authorList>
    </citation>
    <scope>NUCLEOTIDE SEQUENCE [LARGE SCALE GENOMIC DNA]</scope>
    <source>
        <strain evidence="1">Zhou-2022a</strain>
        <tissue evidence="1">Leaf</tissue>
    </source>
</reference>
<protein>
    <submittedName>
        <fullName evidence="1">Uncharacterized protein</fullName>
    </submittedName>
</protein>
<dbReference type="EMBL" id="JAZDWU010000006">
    <property type="protein sequence ID" value="KAK9997910.1"/>
    <property type="molecule type" value="Genomic_DNA"/>
</dbReference>
<gene>
    <name evidence="1" type="ORF">SO802_017513</name>
</gene>
<evidence type="ECO:0000313" key="2">
    <source>
        <dbReference type="Proteomes" id="UP001459277"/>
    </source>
</evidence>
<comment type="caution">
    <text evidence="1">The sequence shown here is derived from an EMBL/GenBank/DDBJ whole genome shotgun (WGS) entry which is preliminary data.</text>
</comment>
<name>A0AAW2CI75_9ROSI</name>
<organism evidence="1 2">
    <name type="scientific">Lithocarpus litseifolius</name>
    <dbReference type="NCBI Taxonomy" id="425828"/>
    <lineage>
        <taxon>Eukaryota</taxon>
        <taxon>Viridiplantae</taxon>
        <taxon>Streptophyta</taxon>
        <taxon>Embryophyta</taxon>
        <taxon>Tracheophyta</taxon>
        <taxon>Spermatophyta</taxon>
        <taxon>Magnoliopsida</taxon>
        <taxon>eudicotyledons</taxon>
        <taxon>Gunneridae</taxon>
        <taxon>Pentapetalae</taxon>
        <taxon>rosids</taxon>
        <taxon>fabids</taxon>
        <taxon>Fagales</taxon>
        <taxon>Fagaceae</taxon>
        <taxon>Lithocarpus</taxon>
    </lineage>
</organism>
<sequence length="440" mass="49009">MLLTDLYALLLERKLVTPMFYRPREGPPALGFDSSKKCEHYFKVEGHTFEECYHLKDHIQDLMDNKLIQFNNVSTPNILTNPLPPHREGNVNAIIVVEERVLDFSSPTFPWKAMLRALVRDSHLDLKGMGTPGFDWGICSFCDHKDSYALFDFQVTLTPPSSVDVEEIIEALAYSRSSDLGKGKTSPTIRGFAPLVLALPTVARLTPSSVQEGIAIVPTIRGFDPLILLDSGIFEVHHNAILKVLKETCVLTSAIEFTFKGMVSTVLATNQTSFMDEDLPPEGRDHTFPMHIMVKSEDMIIAKVLIDNGSALNVCPMSTLERLNVDTFLIHPTTMIIRAFDGTLQEVQGQGLGAVGHGKASLVELLDNKGGFNLGYDPFDEELFQAFRGKKRKCIGQGMSIPHIKVTFLALAKVIRSEVAQDSYEEESNLACLIRLWPEE</sequence>
<dbReference type="AlphaFoldDB" id="A0AAW2CI75"/>
<accession>A0AAW2CI75</accession>
<evidence type="ECO:0000313" key="1">
    <source>
        <dbReference type="EMBL" id="KAK9997910.1"/>
    </source>
</evidence>
<proteinExistence type="predicted"/>